<dbReference type="AlphaFoldDB" id="A0A971M3C4"/>
<accession>A0A971M3C4</accession>
<sequence length="150" mass="16924">MGLRILVVDDEPLTIEAHRSVIQKWQKGVEIREALDVPRMLEISREWDPDVILLDVRIPGGDGLSALKMLRDEGFSNEAIITTAFDMFSYAKFAMDVRASSFLVKPIRPNHLIEAIEKAVSVIKARRGKEDKLKSAHQFLKANRGPIAMN</sequence>
<evidence type="ECO:0000256" key="2">
    <source>
        <dbReference type="PROSITE-ProRule" id="PRU00169"/>
    </source>
</evidence>
<proteinExistence type="predicted"/>
<feature type="domain" description="Response regulatory" evidence="3">
    <location>
        <begin position="4"/>
        <end position="120"/>
    </location>
</feature>
<reference evidence="4" key="1">
    <citation type="journal article" date="2020" name="Biotechnol. Biofuels">
        <title>New insights from the biogas microbiome by comprehensive genome-resolved metagenomics of nearly 1600 species originating from multiple anaerobic digesters.</title>
        <authorList>
            <person name="Campanaro S."/>
            <person name="Treu L."/>
            <person name="Rodriguez-R L.M."/>
            <person name="Kovalovszki A."/>
            <person name="Ziels R.M."/>
            <person name="Maus I."/>
            <person name="Zhu X."/>
            <person name="Kougias P.G."/>
            <person name="Basile A."/>
            <person name="Luo G."/>
            <person name="Schluter A."/>
            <person name="Konstantinidis K.T."/>
            <person name="Angelidaki I."/>
        </authorList>
    </citation>
    <scope>NUCLEOTIDE SEQUENCE</scope>
    <source>
        <strain evidence="4">AS06rmzACSIP_7</strain>
    </source>
</reference>
<dbReference type="PANTHER" id="PTHR44591:SF3">
    <property type="entry name" value="RESPONSE REGULATORY DOMAIN-CONTAINING PROTEIN"/>
    <property type="match status" value="1"/>
</dbReference>
<reference evidence="4" key="2">
    <citation type="submission" date="2020-01" db="EMBL/GenBank/DDBJ databases">
        <authorList>
            <person name="Campanaro S."/>
        </authorList>
    </citation>
    <scope>NUCLEOTIDE SEQUENCE</scope>
    <source>
        <strain evidence="4">AS06rmzACSIP_7</strain>
    </source>
</reference>
<protein>
    <submittedName>
        <fullName evidence="4">Response regulator</fullName>
    </submittedName>
</protein>
<feature type="non-terminal residue" evidence="4">
    <location>
        <position position="150"/>
    </location>
</feature>
<dbReference type="GO" id="GO:0000160">
    <property type="term" value="P:phosphorelay signal transduction system"/>
    <property type="evidence" value="ECO:0007669"/>
    <property type="project" value="InterPro"/>
</dbReference>
<dbReference type="Pfam" id="PF00072">
    <property type="entry name" value="Response_reg"/>
    <property type="match status" value="1"/>
</dbReference>
<dbReference type="InterPro" id="IPR050595">
    <property type="entry name" value="Bact_response_regulator"/>
</dbReference>
<dbReference type="PROSITE" id="PS50110">
    <property type="entry name" value="RESPONSE_REGULATORY"/>
    <property type="match status" value="1"/>
</dbReference>
<evidence type="ECO:0000259" key="3">
    <source>
        <dbReference type="PROSITE" id="PS50110"/>
    </source>
</evidence>
<feature type="modified residue" description="4-aspartylphosphate" evidence="2">
    <location>
        <position position="55"/>
    </location>
</feature>
<evidence type="ECO:0000313" key="5">
    <source>
        <dbReference type="Proteomes" id="UP000777265"/>
    </source>
</evidence>
<dbReference type="SMART" id="SM00448">
    <property type="entry name" value="REC"/>
    <property type="match status" value="1"/>
</dbReference>
<evidence type="ECO:0000256" key="1">
    <source>
        <dbReference type="ARBA" id="ARBA00022553"/>
    </source>
</evidence>
<keyword evidence="1 2" id="KW-0597">Phosphoprotein</keyword>
<gene>
    <name evidence="4" type="ORF">GXY80_07410</name>
</gene>
<dbReference type="InterPro" id="IPR001789">
    <property type="entry name" value="Sig_transdc_resp-reg_receiver"/>
</dbReference>
<dbReference type="InterPro" id="IPR011006">
    <property type="entry name" value="CheY-like_superfamily"/>
</dbReference>
<dbReference type="PANTHER" id="PTHR44591">
    <property type="entry name" value="STRESS RESPONSE REGULATOR PROTEIN 1"/>
    <property type="match status" value="1"/>
</dbReference>
<dbReference type="Gene3D" id="3.40.50.2300">
    <property type="match status" value="1"/>
</dbReference>
<organism evidence="4 5">
    <name type="scientific">Syntrophorhabdus aromaticivorans</name>
    <dbReference type="NCBI Taxonomy" id="328301"/>
    <lineage>
        <taxon>Bacteria</taxon>
        <taxon>Pseudomonadati</taxon>
        <taxon>Thermodesulfobacteriota</taxon>
        <taxon>Syntrophorhabdia</taxon>
        <taxon>Syntrophorhabdales</taxon>
        <taxon>Syntrophorhabdaceae</taxon>
        <taxon>Syntrophorhabdus</taxon>
    </lineage>
</organism>
<comment type="caution">
    <text evidence="4">The sequence shown here is derived from an EMBL/GenBank/DDBJ whole genome shotgun (WGS) entry which is preliminary data.</text>
</comment>
<name>A0A971M3C4_9BACT</name>
<dbReference type="EMBL" id="JAAYEE010000122">
    <property type="protein sequence ID" value="NLW35293.1"/>
    <property type="molecule type" value="Genomic_DNA"/>
</dbReference>
<dbReference type="Proteomes" id="UP000777265">
    <property type="component" value="Unassembled WGS sequence"/>
</dbReference>
<dbReference type="SUPFAM" id="SSF52172">
    <property type="entry name" value="CheY-like"/>
    <property type="match status" value="1"/>
</dbReference>
<evidence type="ECO:0000313" key="4">
    <source>
        <dbReference type="EMBL" id="NLW35293.1"/>
    </source>
</evidence>